<proteinExistence type="predicted"/>
<reference evidence="3 4" key="1">
    <citation type="submission" date="2015-10" db="EMBL/GenBank/DDBJ databases">
        <title>Full genome of DAOMC 229536 Phialocephala scopiformis, a fungal endophyte of spruce producing the potent anti-insectan compound rugulosin.</title>
        <authorList>
            <consortium name="DOE Joint Genome Institute"/>
            <person name="Walker A.K."/>
            <person name="Frasz S.L."/>
            <person name="Seifert K.A."/>
            <person name="Miller J.D."/>
            <person name="Mondo S.J."/>
            <person name="Labutti K."/>
            <person name="Lipzen A."/>
            <person name="Dockter R."/>
            <person name="Kennedy M."/>
            <person name="Grigoriev I.V."/>
            <person name="Spatafora J.W."/>
        </authorList>
    </citation>
    <scope>NUCLEOTIDE SEQUENCE [LARGE SCALE GENOMIC DNA]</scope>
    <source>
        <strain evidence="3 4">CBS 120377</strain>
    </source>
</reference>
<dbReference type="RefSeq" id="XP_018068160.1">
    <property type="nucleotide sequence ID" value="XM_018218609.1"/>
</dbReference>
<dbReference type="AlphaFoldDB" id="A0A194X0U3"/>
<accession>A0A194X0U3</accession>
<keyword evidence="2" id="KW-1133">Transmembrane helix</keyword>
<keyword evidence="2" id="KW-0472">Membrane</keyword>
<dbReference type="Proteomes" id="UP000070700">
    <property type="component" value="Unassembled WGS sequence"/>
</dbReference>
<keyword evidence="2" id="KW-0812">Transmembrane</keyword>
<dbReference type="EMBL" id="KQ947421">
    <property type="protein sequence ID" value="KUJ13805.1"/>
    <property type="molecule type" value="Genomic_DNA"/>
</dbReference>
<keyword evidence="4" id="KW-1185">Reference proteome</keyword>
<evidence type="ECO:0000256" key="2">
    <source>
        <dbReference type="SAM" id="Phobius"/>
    </source>
</evidence>
<organism evidence="3 4">
    <name type="scientific">Mollisia scopiformis</name>
    <name type="common">Conifer needle endophyte fungus</name>
    <name type="synonym">Phialocephala scopiformis</name>
    <dbReference type="NCBI Taxonomy" id="149040"/>
    <lineage>
        <taxon>Eukaryota</taxon>
        <taxon>Fungi</taxon>
        <taxon>Dikarya</taxon>
        <taxon>Ascomycota</taxon>
        <taxon>Pezizomycotina</taxon>
        <taxon>Leotiomycetes</taxon>
        <taxon>Helotiales</taxon>
        <taxon>Mollisiaceae</taxon>
        <taxon>Mollisia</taxon>
    </lineage>
</organism>
<dbReference type="OrthoDB" id="5428890at2759"/>
<dbReference type="InParanoid" id="A0A194X0U3"/>
<protein>
    <recommendedName>
        <fullName evidence="5">Transmembrane protein</fullName>
    </recommendedName>
</protein>
<evidence type="ECO:0000313" key="4">
    <source>
        <dbReference type="Proteomes" id="UP000070700"/>
    </source>
</evidence>
<feature type="region of interest" description="Disordered" evidence="1">
    <location>
        <begin position="1"/>
        <end position="24"/>
    </location>
</feature>
<feature type="transmembrane region" description="Helical" evidence="2">
    <location>
        <begin position="474"/>
        <end position="495"/>
    </location>
</feature>
<sequence length="510" mass="58028">MPPESFKVEGAFDPKPSTARTKTWSSRVTGGLPDFGFYRTSTVDTLTEYNEGKQFAENSIALTDDERQKQDALIRSLVAGASIKGVLATASCWYGAYLHSKIKQHWILLSRVLTGLKDDSIGLEKGNLGVVYHFLHEIAKLLMSTEELALVAIVDELDNANLLKPQLDEERALPNQAVWVAVGWLTMLYEAATHPKPDKLEITRTSTSLSGYRNQLFSRKYFNYKQGFDYVDVPLYRLISKFGDLIPDVPTPLPYHRASETIKVSSVCFSTIQNLADLKVEFVTSLALHLELDSSRKTLKIFQFPSFCRMMMAGEGDNTLTRILNNNAARGTQDVTEPQVSSEDFFREILLSFRLIFGQDERSWKAFSRAVPAWEERVELSTSPSWESNWDCDPLLHVLCGRSAESSEARKLYDEVDANEPTSNYIPHADFKYFGKRLLDLQDFIDQHQPKNVRGLLNDRRDVAAWYTLWNNQLLILFASITIFLMIVSLIFQIYQTWLTKEQLNQGSSP</sequence>
<dbReference type="KEGG" id="psco:LY89DRAFT_721021"/>
<evidence type="ECO:0000256" key="1">
    <source>
        <dbReference type="SAM" id="MobiDB-lite"/>
    </source>
</evidence>
<feature type="compositionally biased region" description="Basic and acidic residues" evidence="1">
    <location>
        <begin position="1"/>
        <end position="12"/>
    </location>
</feature>
<gene>
    <name evidence="3" type="ORF">LY89DRAFT_721021</name>
</gene>
<name>A0A194X0U3_MOLSC</name>
<dbReference type="GeneID" id="28828335"/>
<evidence type="ECO:0000313" key="3">
    <source>
        <dbReference type="EMBL" id="KUJ13805.1"/>
    </source>
</evidence>
<evidence type="ECO:0008006" key="5">
    <source>
        <dbReference type="Google" id="ProtNLM"/>
    </source>
</evidence>